<organism evidence="15 16">
    <name type="scientific">Porites lobata</name>
    <dbReference type="NCBI Taxonomy" id="104759"/>
    <lineage>
        <taxon>Eukaryota</taxon>
        <taxon>Metazoa</taxon>
        <taxon>Cnidaria</taxon>
        <taxon>Anthozoa</taxon>
        <taxon>Hexacorallia</taxon>
        <taxon>Scleractinia</taxon>
        <taxon>Fungiina</taxon>
        <taxon>Poritidae</taxon>
        <taxon>Porites</taxon>
    </lineage>
</organism>
<keyword evidence="16" id="KW-1185">Reference proteome</keyword>
<comment type="caution">
    <text evidence="15">The sequence shown here is derived from an EMBL/GenBank/DDBJ whole genome shotgun (WGS) entry which is preliminary data.</text>
</comment>
<sequence>MELDEKKVVLNGDVDGEVSPEEPDDSYKVDVEINTEEREKWGKKVEFFLACIGYAVGLGNVWRFPYLCYENGGGAFLIPYVCMLLLCGMPLFFMELALGQFVSLGPVTSWAAICPLAKGVGFSMLVVSFLCCVYYNVIIGWCLYYMFKSFAKVVPWSSCSNSWNTPNCSLFKKSSAPTNNGDGIVPTNTTVLANFTYCVNTTAATTIASTVTPTTGNLTAGNVSSTIVPATPLITRVCYNTTANVTANGTMAPSSLAPAAAALGGNSPSKEFWDRYVLQITDSMDDMGSLRVELLVALIVAWVLVYFCLWKGIKSSGKVVYFTATFPYVVLIILLIRGVTLPGASKGIEFYLKPDWKKLGDAKVWAQAATQIFYSLGIGFGSLITMGSFNQFHNNCLKDAMIVSVINCSTSVFAGFVIFSVLGFMAHVSGKEVSEVATSGPGLAFVVYPEGIAQMPISPFWAVLFFFMLLTLGLDTQFAMFEAVVTGLVDEYPKVLKRRKEIFIAFLCFLCFLLGIPMVMQGGMYVFNLYNYQSGGVSLLFLALFEVLTIAWGYGANRFAKDIETMIGYKISPWWPIAWKFASPVVILGVFLSSVIQWGGVAYGKYQYPSWGEFCGWVLALASMLWIPGVAIYKVFTTPGGSVYQRICFLLRPDQEEMKAIEVREGLATHSEMQTL</sequence>
<evidence type="ECO:0000256" key="13">
    <source>
        <dbReference type="RuleBase" id="RU003732"/>
    </source>
</evidence>
<keyword evidence="7 13" id="KW-0769">Symport</keyword>
<dbReference type="PROSITE" id="PS50267">
    <property type="entry name" value="NA_NEUROTRAN_SYMP_3"/>
    <property type="match status" value="1"/>
</dbReference>
<evidence type="ECO:0000256" key="3">
    <source>
        <dbReference type="ARBA" id="ARBA00022475"/>
    </source>
</evidence>
<evidence type="ECO:0000313" key="16">
    <source>
        <dbReference type="Proteomes" id="UP001159405"/>
    </source>
</evidence>
<evidence type="ECO:0000256" key="1">
    <source>
        <dbReference type="ARBA" id="ARBA00004651"/>
    </source>
</evidence>
<feature type="transmembrane region" description="Helical" evidence="14">
    <location>
        <begin position="364"/>
        <end position="389"/>
    </location>
</feature>
<evidence type="ECO:0000256" key="8">
    <source>
        <dbReference type="ARBA" id="ARBA00022989"/>
    </source>
</evidence>
<feature type="transmembrane region" description="Helical" evidence="14">
    <location>
        <begin position="532"/>
        <end position="556"/>
    </location>
</feature>
<evidence type="ECO:0000256" key="12">
    <source>
        <dbReference type="ARBA" id="ARBA00023180"/>
    </source>
</evidence>
<dbReference type="Proteomes" id="UP001159405">
    <property type="component" value="Unassembled WGS sequence"/>
</dbReference>
<keyword evidence="6" id="KW-0532">Neurotransmitter transport</keyword>
<reference evidence="15 16" key="1">
    <citation type="submission" date="2022-05" db="EMBL/GenBank/DDBJ databases">
        <authorList>
            <consortium name="Genoscope - CEA"/>
            <person name="William W."/>
        </authorList>
    </citation>
    <scope>NUCLEOTIDE SEQUENCE [LARGE SCALE GENOMIC DNA]</scope>
</reference>
<keyword evidence="8 14" id="KW-1133">Transmembrane helix</keyword>
<feature type="transmembrane region" description="Helical" evidence="14">
    <location>
        <begin position="294"/>
        <end position="313"/>
    </location>
</feature>
<evidence type="ECO:0000256" key="7">
    <source>
        <dbReference type="ARBA" id="ARBA00022847"/>
    </source>
</evidence>
<name>A0ABN8QCD4_9CNID</name>
<dbReference type="Pfam" id="PF00209">
    <property type="entry name" value="SNF"/>
    <property type="match status" value="2"/>
</dbReference>
<evidence type="ECO:0000256" key="4">
    <source>
        <dbReference type="ARBA" id="ARBA00022692"/>
    </source>
</evidence>
<feature type="transmembrane region" description="Helical" evidence="14">
    <location>
        <begin position="502"/>
        <end position="520"/>
    </location>
</feature>
<keyword evidence="12" id="KW-0325">Glycoprotein</keyword>
<dbReference type="PANTHER" id="PTHR11616">
    <property type="entry name" value="SODIUM/CHLORIDE DEPENDENT TRANSPORTER"/>
    <property type="match status" value="1"/>
</dbReference>
<evidence type="ECO:0000256" key="5">
    <source>
        <dbReference type="ARBA" id="ARBA00022723"/>
    </source>
</evidence>
<protein>
    <recommendedName>
        <fullName evidence="13">Transporter</fullName>
    </recommendedName>
</protein>
<feature type="transmembrane region" description="Helical" evidence="14">
    <location>
        <begin position="460"/>
        <end position="481"/>
    </location>
</feature>
<feature type="transmembrane region" description="Helical" evidence="14">
    <location>
        <begin position="47"/>
        <end position="65"/>
    </location>
</feature>
<comment type="similarity">
    <text evidence="13">Belongs to the sodium:neurotransmitter symporter (SNF) (TC 2.A.22) family.</text>
</comment>
<proteinExistence type="inferred from homology"/>
<keyword evidence="2 13" id="KW-0813">Transport</keyword>
<dbReference type="SUPFAM" id="SSF161070">
    <property type="entry name" value="SNF-like"/>
    <property type="match status" value="1"/>
</dbReference>
<feature type="transmembrane region" description="Helical" evidence="14">
    <location>
        <begin position="119"/>
        <end position="147"/>
    </location>
</feature>
<gene>
    <name evidence="15" type="ORF">PLOB_00004342</name>
</gene>
<evidence type="ECO:0000256" key="9">
    <source>
        <dbReference type="ARBA" id="ARBA00023053"/>
    </source>
</evidence>
<feature type="transmembrane region" description="Helical" evidence="14">
    <location>
        <begin position="577"/>
        <end position="596"/>
    </location>
</feature>
<dbReference type="CDD" id="cd11496">
    <property type="entry name" value="SLC6sbd-TauT-like"/>
    <property type="match status" value="1"/>
</dbReference>
<evidence type="ECO:0000256" key="6">
    <source>
        <dbReference type="ARBA" id="ARBA00022775"/>
    </source>
</evidence>
<accession>A0ABN8QCD4</accession>
<evidence type="ECO:0000256" key="14">
    <source>
        <dbReference type="SAM" id="Phobius"/>
    </source>
</evidence>
<feature type="transmembrane region" description="Helical" evidence="14">
    <location>
        <begin position="616"/>
        <end position="636"/>
    </location>
</feature>
<dbReference type="InterPro" id="IPR037272">
    <property type="entry name" value="SNS_sf"/>
</dbReference>
<evidence type="ECO:0000313" key="15">
    <source>
        <dbReference type="EMBL" id="CAH3161168.1"/>
    </source>
</evidence>
<evidence type="ECO:0000256" key="11">
    <source>
        <dbReference type="ARBA" id="ARBA00023157"/>
    </source>
</evidence>
<keyword evidence="10 14" id="KW-0472">Membrane</keyword>
<dbReference type="PANTHER" id="PTHR11616:SF320">
    <property type="entry name" value="SODIUM-DEPENDENT NORADRENALINE TRANSPORTER"/>
    <property type="match status" value="1"/>
</dbReference>
<feature type="transmembrane region" description="Helical" evidence="14">
    <location>
        <begin position="401"/>
        <end position="426"/>
    </location>
</feature>
<dbReference type="EMBL" id="CALNXK010000119">
    <property type="protein sequence ID" value="CAH3161168.1"/>
    <property type="molecule type" value="Genomic_DNA"/>
</dbReference>
<dbReference type="PROSITE" id="PS00610">
    <property type="entry name" value="NA_NEUROTRAN_SYMP_1"/>
    <property type="match status" value="1"/>
</dbReference>
<feature type="transmembrane region" description="Helical" evidence="14">
    <location>
        <begin position="77"/>
        <end position="98"/>
    </location>
</feature>
<evidence type="ECO:0000256" key="10">
    <source>
        <dbReference type="ARBA" id="ARBA00023136"/>
    </source>
</evidence>
<keyword evidence="4 13" id="KW-0812">Transmembrane</keyword>
<feature type="transmembrane region" description="Helical" evidence="14">
    <location>
        <begin position="320"/>
        <end position="344"/>
    </location>
</feature>
<keyword evidence="3" id="KW-1003">Cell membrane</keyword>
<dbReference type="PRINTS" id="PR00176">
    <property type="entry name" value="NANEUSMPORT"/>
</dbReference>
<keyword evidence="5" id="KW-0479">Metal-binding</keyword>
<keyword evidence="9" id="KW-0915">Sodium</keyword>
<evidence type="ECO:0000256" key="2">
    <source>
        <dbReference type="ARBA" id="ARBA00022448"/>
    </source>
</evidence>
<comment type="subcellular location">
    <subcellularLocation>
        <location evidence="1">Cell membrane</location>
        <topology evidence="1">Multi-pass membrane protein</topology>
    </subcellularLocation>
</comment>
<keyword evidence="11" id="KW-1015">Disulfide bond</keyword>
<dbReference type="InterPro" id="IPR000175">
    <property type="entry name" value="Na/ntran_symport"/>
</dbReference>